<comment type="subcellular location">
    <subcellularLocation>
        <location evidence="1">Membrane</location>
        <topology evidence="1">Multi-pass membrane protein</topology>
    </subcellularLocation>
</comment>
<dbReference type="InterPro" id="IPR000644">
    <property type="entry name" value="CBS_dom"/>
</dbReference>
<sequence length="441" mass="47830">MGELLIILLLIVANGVFAMAEAALLSARKARLQQRANEGDQRAAAALELANQPNVFLATVQIGITLIGILAGAFGGATLAGSLAEWLRGMPFLAPAAEPLAFALIVLLTTYLSLIIGELVPKRLALTNPERIIAAMAAPMQALARLAAPLVRFLDSSSNLVLNLLGARASTEPEVTEEEIKVMVAQGAQAGTFEESERELVDGVFRLADMRVDALMTPRTEVTWFDVNESVESVREKIIKSGRSRFPVARGSLDDVIGVVRAKDLLARALANEPFDLMACLQPPLFVPESLTALKMLSRFRDANTHIALILDEYGGLRGVITIADILAEIVGGAYLEEEATEPEVIQREDGSWLIDGMMMIEEVAELLPSLRLPDESEREYQTLGGYLMSQFGRIPQVGDVYEADGLRFEIVDMDGYRVDRVLVSSLPPSEPSRTATEAES</sequence>
<keyword evidence="7 9" id="KW-0472">Membrane</keyword>
<dbReference type="FunFam" id="3.10.580.10:FF:000002">
    <property type="entry name" value="Magnesium/cobalt efflux protein CorC"/>
    <property type="match status" value="1"/>
</dbReference>
<evidence type="ECO:0000256" key="10">
    <source>
        <dbReference type="SAM" id="Phobius"/>
    </source>
</evidence>
<dbReference type="InterPro" id="IPR036318">
    <property type="entry name" value="FAD-bd_PCMH-like_sf"/>
</dbReference>
<feature type="domain" description="CBS" evidence="11">
    <location>
        <begin position="278"/>
        <end position="338"/>
    </location>
</feature>
<dbReference type="InterPro" id="IPR016169">
    <property type="entry name" value="FAD-bd_PCMH_sub2"/>
</dbReference>
<keyword evidence="6 8" id="KW-0129">CBS domain</keyword>
<evidence type="ECO:0000313" key="14">
    <source>
        <dbReference type="Proteomes" id="UP000228947"/>
    </source>
</evidence>
<evidence type="ECO:0000259" key="12">
    <source>
        <dbReference type="PROSITE" id="PS51846"/>
    </source>
</evidence>
<feature type="transmembrane region" description="Helical" evidence="10">
    <location>
        <begin position="6"/>
        <end position="25"/>
    </location>
</feature>
<evidence type="ECO:0000313" key="13">
    <source>
        <dbReference type="EMBL" id="PJF43048.1"/>
    </source>
</evidence>
<reference evidence="13 14" key="1">
    <citation type="submission" date="2017-11" db="EMBL/GenBank/DDBJ databases">
        <title>Evolution of Phototrophy in the Chloroflexi Phylum Driven by Horizontal Gene Transfer.</title>
        <authorList>
            <person name="Ward L.M."/>
            <person name="Hemp J."/>
            <person name="Shih P.M."/>
            <person name="Mcglynn S.E."/>
            <person name="Fischer W."/>
        </authorList>
    </citation>
    <scope>NUCLEOTIDE SEQUENCE [LARGE SCALE GENOMIC DNA]</scope>
    <source>
        <strain evidence="13">CP1_1M</strain>
    </source>
</reference>
<evidence type="ECO:0000256" key="5">
    <source>
        <dbReference type="ARBA" id="ARBA00022989"/>
    </source>
</evidence>
<dbReference type="InterPro" id="IPR002550">
    <property type="entry name" value="CNNM"/>
</dbReference>
<protein>
    <recommendedName>
        <fullName evidence="15">HlyC/CorC family transporter</fullName>
    </recommendedName>
</protein>
<keyword evidence="5 9" id="KW-1133">Transmembrane helix</keyword>
<name>A0A2M8PZT1_9CHLR</name>
<evidence type="ECO:0000256" key="6">
    <source>
        <dbReference type="ARBA" id="ARBA00023122"/>
    </source>
</evidence>
<evidence type="ECO:0000256" key="8">
    <source>
        <dbReference type="PROSITE-ProRule" id="PRU00703"/>
    </source>
</evidence>
<dbReference type="EMBL" id="PGTL01000005">
    <property type="protein sequence ID" value="PJF43048.1"/>
    <property type="molecule type" value="Genomic_DNA"/>
</dbReference>
<dbReference type="PANTHER" id="PTHR22777">
    <property type="entry name" value="HEMOLYSIN-RELATED"/>
    <property type="match status" value="1"/>
</dbReference>
<dbReference type="InterPro" id="IPR005170">
    <property type="entry name" value="Transptr-assoc_dom"/>
</dbReference>
<comment type="caution">
    <text evidence="13">The sequence shown here is derived from an EMBL/GenBank/DDBJ whole genome shotgun (WGS) entry which is preliminary data.</text>
</comment>
<evidence type="ECO:0000256" key="1">
    <source>
        <dbReference type="ARBA" id="ARBA00004141"/>
    </source>
</evidence>
<dbReference type="Gene3D" id="3.10.580.10">
    <property type="entry name" value="CBS-domain"/>
    <property type="match status" value="1"/>
</dbReference>
<evidence type="ECO:0000256" key="7">
    <source>
        <dbReference type="ARBA" id="ARBA00023136"/>
    </source>
</evidence>
<dbReference type="SUPFAM" id="SSF54631">
    <property type="entry name" value="CBS-domain pair"/>
    <property type="match status" value="1"/>
</dbReference>
<dbReference type="PROSITE" id="PS51846">
    <property type="entry name" value="CNNM"/>
    <property type="match status" value="1"/>
</dbReference>
<accession>A0A2M8PZT1</accession>
<dbReference type="InterPro" id="IPR046342">
    <property type="entry name" value="CBS_dom_sf"/>
</dbReference>
<dbReference type="PANTHER" id="PTHR22777:SF17">
    <property type="entry name" value="UPF0053 PROTEIN SLL0260"/>
    <property type="match status" value="1"/>
</dbReference>
<dbReference type="GO" id="GO:0050660">
    <property type="term" value="F:flavin adenine dinucleotide binding"/>
    <property type="evidence" value="ECO:0007669"/>
    <property type="project" value="InterPro"/>
</dbReference>
<dbReference type="CDD" id="cd04590">
    <property type="entry name" value="CBS_pair_CorC_HlyC_assoc"/>
    <property type="match status" value="1"/>
</dbReference>
<feature type="transmembrane region" description="Helical" evidence="10">
    <location>
        <begin position="55"/>
        <end position="80"/>
    </location>
</feature>
<comment type="similarity">
    <text evidence="2">Belongs to the UPF0053 family.</text>
</comment>
<dbReference type="SMART" id="SM01091">
    <property type="entry name" value="CorC_HlyC"/>
    <property type="match status" value="1"/>
</dbReference>
<dbReference type="Gene3D" id="3.30.465.10">
    <property type="match status" value="1"/>
</dbReference>
<evidence type="ECO:0000259" key="11">
    <source>
        <dbReference type="PROSITE" id="PS51371"/>
    </source>
</evidence>
<feature type="domain" description="CNNM transmembrane" evidence="12">
    <location>
        <begin position="1"/>
        <end position="197"/>
    </location>
</feature>
<dbReference type="GO" id="GO:0005886">
    <property type="term" value="C:plasma membrane"/>
    <property type="evidence" value="ECO:0007669"/>
    <property type="project" value="TreeGrafter"/>
</dbReference>
<dbReference type="AlphaFoldDB" id="A0A2M8PZT1"/>
<evidence type="ECO:0000256" key="3">
    <source>
        <dbReference type="ARBA" id="ARBA00022692"/>
    </source>
</evidence>
<gene>
    <name evidence="13" type="ORF">CUN50_02000</name>
</gene>
<dbReference type="Pfam" id="PF03471">
    <property type="entry name" value="CorC_HlyC"/>
    <property type="match status" value="1"/>
</dbReference>
<dbReference type="Pfam" id="PF01595">
    <property type="entry name" value="CNNM"/>
    <property type="match status" value="1"/>
</dbReference>
<dbReference type="Pfam" id="PF00571">
    <property type="entry name" value="CBS"/>
    <property type="match status" value="2"/>
</dbReference>
<keyword evidence="4" id="KW-0677">Repeat</keyword>
<keyword evidence="3 9" id="KW-0812">Transmembrane</keyword>
<dbReference type="InterPro" id="IPR044751">
    <property type="entry name" value="Ion_transp-like_CBS"/>
</dbReference>
<feature type="domain" description="CBS" evidence="11">
    <location>
        <begin position="216"/>
        <end position="277"/>
    </location>
</feature>
<dbReference type="Proteomes" id="UP000228947">
    <property type="component" value="Unassembled WGS sequence"/>
</dbReference>
<evidence type="ECO:0000256" key="2">
    <source>
        <dbReference type="ARBA" id="ARBA00006337"/>
    </source>
</evidence>
<proteinExistence type="inferred from homology"/>
<dbReference type="PROSITE" id="PS51371">
    <property type="entry name" value="CBS"/>
    <property type="match status" value="2"/>
</dbReference>
<organism evidence="13 14">
    <name type="scientific">Candidatus Thermofonsia Clade 1 bacterium</name>
    <dbReference type="NCBI Taxonomy" id="2364210"/>
    <lineage>
        <taxon>Bacteria</taxon>
        <taxon>Bacillati</taxon>
        <taxon>Chloroflexota</taxon>
        <taxon>Candidatus Thermofontia</taxon>
        <taxon>Candidatus Thermofonsia Clade 1</taxon>
    </lineage>
</organism>
<evidence type="ECO:0008006" key="15">
    <source>
        <dbReference type="Google" id="ProtNLM"/>
    </source>
</evidence>
<evidence type="ECO:0000256" key="9">
    <source>
        <dbReference type="PROSITE-ProRule" id="PRU01193"/>
    </source>
</evidence>
<feature type="transmembrane region" description="Helical" evidence="10">
    <location>
        <begin position="100"/>
        <end position="120"/>
    </location>
</feature>
<dbReference type="SUPFAM" id="SSF56176">
    <property type="entry name" value="FAD-binding/transporter-associated domain-like"/>
    <property type="match status" value="1"/>
</dbReference>
<evidence type="ECO:0000256" key="4">
    <source>
        <dbReference type="ARBA" id="ARBA00022737"/>
    </source>
</evidence>